<evidence type="ECO:0000256" key="6">
    <source>
        <dbReference type="ARBA" id="ARBA00023098"/>
    </source>
</evidence>
<dbReference type="STRING" id="857967.G0QTK4"/>
<dbReference type="InParanoid" id="G0QTK4"/>
<comment type="subcellular location">
    <subcellularLocation>
        <location evidence="1">Membrane</location>
    </subcellularLocation>
</comment>
<dbReference type="AlphaFoldDB" id="G0QTK4"/>
<dbReference type="GeneID" id="14907594"/>
<organism evidence="10 11">
    <name type="scientific">Ichthyophthirius multifiliis</name>
    <name type="common">White spot disease agent</name>
    <name type="synonym">Ich</name>
    <dbReference type="NCBI Taxonomy" id="5932"/>
    <lineage>
        <taxon>Eukaryota</taxon>
        <taxon>Sar</taxon>
        <taxon>Alveolata</taxon>
        <taxon>Ciliophora</taxon>
        <taxon>Intramacronucleata</taxon>
        <taxon>Oligohymenophorea</taxon>
        <taxon>Hymenostomatida</taxon>
        <taxon>Ophryoglenina</taxon>
        <taxon>Ichthyophthirius</taxon>
    </lineage>
</organism>
<dbReference type="OMA" id="MWVLNTE"/>
<name>G0QTK4_ICHMU</name>
<feature type="chain" id="PRO_5003407927" description="GP-PDE domain-containing protein" evidence="8">
    <location>
        <begin position="18"/>
        <end position="298"/>
    </location>
</feature>
<evidence type="ECO:0000256" key="1">
    <source>
        <dbReference type="ARBA" id="ARBA00004370"/>
    </source>
</evidence>
<dbReference type="GO" id="GO:0005737">
    <property type="term" value="C:cytoplasm"/>
    <property type="evidence" value="ECO:0007669"/>
    <property type="project" value="UniProtKB-ARBA"/>
</dbReference>
<evidence type="ECO:0000256" key="8">
    <source>
        <dbReference type="SAM" id="SignalP"/>
    </source>
</evidence>
<evidence type="ECO:0000256" key="3">
    <source>
        <dbReference type="ARBA" id="ARBA00022692"/>
    </source>
</evidence>
<dbReference type="Pfam" id="PF03009">
    <property type="entry name" value="GDPD"/>
    <property type="match status" value="1"/>
</dbReference>
<dbReference type="EMBL" id="GL983859">
    <property type="protein sequence ID" value="EGR31455.1"/>
    <property type="molecule type" value="Genomic_DNA"/>
</dbReference>
<dbReference type="InterPro" id="IPR030395">
    <property type="entry name" value="GP_PDE_dom"/>
</dbReference>
<sequence length="298" mass="35618">MFITLALSSIFISASQILQRNPKYIHTPYKWKNKKLEEAIIGKKIQLISHRGGSYENFENTQKAFQDQKSKTDIIEIDVHLTKDKKIVILHDNYLQRLCGIDEFVENVNFDQIKYKKQIETNFSTNNILKVGYQPQPIIYNGKQNKNKYLIQTKQWGSFDYKFAKKIMEKNKEIPRFFSRQEYIKIYFSYIFGILPFLNLKAQIFQVPFYTLEYYEWKKKEAQNSNLNTLMVNIVFTYLKFFNSIQKGINQHLNKRGILVYYWVLNDEKYFQQALQTKPNGIITDCPTKLRKFLNKLN</sequence>
<evidence type="ECO:0000259" key="9">
    <source>
        <dbReference type="PROSITE" id="PS51704"/>
    </source>
</evidence>
<reference evidence="10 11" key="1">
    <citation type="submission" date="2011-07" db="EMBL/GenBank/DDBJ databases">
        <authorList>
            <person name="Coyne R."/>
            <person name="Brami D."/>
            <person name="Johnson J."/>
            <person name="Hostetler J."/>
            <person name="Hannick L."/>
            <person name="Clark T."/>
            <person name="Cassidy-Hanley D."/>
            <person name="Inman J."/>
        </authorList>
    </citation>
    <scope>NUCLEOTIDE SEQUENCE [LARGE SCALE GENOMIC DNA]</scope>
    <source>
        <strain evidence="10 11">G5</strain>
    </source>
</reference>
<dbReference type="PROSITE" id="PS51704">
    <property type="entry name" value="GP_PDE"/>
    <property type="match status" value="1"/>
</dbReference>
<evidence type="ECO:0000256" key="5">
    <source>
        <dbReference type="ARBA" id="ARBA00022989"/>
    </source>
</evidence>
<keyword evidence="4" id="KW-0378">Hydrolase</keyword>
<evidence type="ECO:0000313" key="11">
    <source>
        <dbReference type="Proteomes" id="UP000008983"/>
    </source>
</evidence>
<feature type="domain" description="GP-PDE" evidence="9">
    <location>
        <begin position="45"/>
        <end position="294"/>
    </location>
</feature>
<gene>
    <name evidence="10" type="ORF">IMG5_109040</name>
</gene>
<keyword evidence="7" id="KW-0472">Membrane</keyword>
<dbReference type="GO" id="GO:0016020">
    <property type="term" value="C:membrane"/>
    <property type="evidence" value="ECO:0007669"/>
    <property type="project" value="UniProtKB-SubCell"/>
</dbReference>
<evidence type="ECO:0000256" key="7">
    <source>
        <dbReference type="ARBA" id="ARBA00023136"/>
    </source>
</evidence>
<dbReference type="PANTHER" id="PTHR42758">
    <property type="entry name" value="PHOSPHATIDYLGLYCEROL PHOSPHOLIPASE C"/>
    <property type="match status" value="1"/>
</dbReference>
<protein>
    <recommendedName>
        <fullName evidence="9">GP-PDE domain-containing protein</fullName>
    </recommendedName>
</protein>
<proteinExistence type="inferred from homology"/>
<dbReference type="PANTHER" id="PTHR42758:SF2">
    <property type="entry name" value="PHOSPHATIDYLGLYCEROL PHOSPHOLIPASE C"/>
    <property type="match status" value="1"/>
</dbReference>
<evidence type="ECO:0000256" key="4">
    <source>
        <dbReference type="ARBA" id="ARBA00022801"/>
    </source>
</evidence>
<dbReference type="InterPro" id="IPR017946">
    <property type="entry name" value="PLC-like_Pdiesterase_TIM-brl"/>
</dbReference>
<keyword evidence="5" id="KW-1133">Transmembrane helix</keyword>
<feature type="signal peptide" evidence="8">
    <location>
        <begin position="1"/>
        <end position="17"/>
    </location>
</feature>
<keyword evidence="8" id="KW-0732">Signal</keyword>
<dbReference type="Proteomes" id="UP000008983">
    <property type="component" value="Unassembled WGS sequence"/>
</dbReference>
<dbReference type="InterPro" id="IPR052271">
    <property type="entry name" value="GDPD-Related"/>
</dbReference>
<keyword evidence="6" id="KW-0443">Lipid metabolism</keyword>
<dbReference type="OrthoDB" id="311925at2759"/>
<dbReference type="GO" id="GO:0008081">
    <property type="term" value="F:phosphoric diester hydrolase activity"/>
    <property type="evidence" value="ECO:0007669"/>
    <property type="project" value="InterPro"/>
</dbReference>
<dbReference type="SUPFAM" id="SSF51695">
    <property type="entry name" value="PLC-like phosphodiesterases"/>
    <property type="match status" value="1"/>
</dbReference>
<evidence type="ECO:0000256" key="2">
    <source>
        <dbReference type="ARBA" id="ARBA00007277"/>
    </source>
</evidence>
<keyword evidence="3" id="KW-0812">Transmembrane</keyword>
<dbReference type="eggNOG" id="KOG2258">
    <property type="taxonomic scope" value="Eukaryota"/>
</dbReference>
<evidence type="ECO:0000313" key="10">
    <source>
        <dbReference type="EMBL" id="EGR31455.1"/>
    </source>
</evidence>
<dbReference type="Gene3D" id="3.20.20.190">
    <property type="entry name" value="Phosphatidylinositol (PI) phosphodiesterase"/>
    <property type="match status" value="2"/>
</dbReference>
<keyword evidence="11" id="KW-1185">Reference proteome</keyword>
<comment type="similarity">
    <text evidence="2">Belongs to the glycerophosphoryl diester phosphodiesterase family.</text>
</comment>
<dbReference type="RefSeq" id="XP_004034941.1">
    <property type="nucleotide sequence ID" value="XM_004034893.1"/>
</dbReference>
<dbReference type="GO" id="GO:0046475">
    <property type="term" value="P:glycerophospholipid catabolic process"/>
    <property type="evidence" value="ECO:0007669"/>
    <property type="project" value="TreeGrafter"/>
</dbReference>
<accession>G0QTK4</accession>